<comment type="subcellular location">
    <subcellularLocation>
        <location evidence="1">Secreted</location>
    </subcellularLocation>
</comment>
<keyword evidence="5" id="KW-1185">Reference proteome</keyword>
<evidence type="ECO:0000256" key="1">
    <source>
        <dbReference type="ARBA" id="ARBA00004613"/>
    </source>
</evidence>
<sequence>MRSAVGLLGALGVLLPTVRCLSCVACIEVGSQTCDGGSVLCPPEKVCGTSLIEMTRKDGLRFYDVRRNCCNPDKCNKKAHLSYTNYRSRQQITCCTTDNCTPPEPTWLEVEDESETNGLSCPTCVYPSFDCLAQRDVECVGEENKCYHQTQTYQGSGGTRINTFRGCGTESLCRFGEWAENYGGFTLETTINCTDANTGNANMSP</sequence>
<dbReference type="InterPro" id="IPR045860">
    <property type="entry name" value="Snake_toxin-like_sf"/>
</dbReference>
<protein>
    <submittedName>
        <fullName evidence="6">Phospholipase A2 inhibitor subunit gamma B-like isoform X3</fullName>
    </submittedName>
</protein>
<feature type="chain" id="PRO_5035237184" evidence="3">
    <location>
        <begin position="21"/>
        <end position="205"/>
    </location>
</feature>
<evidence type="ECO:0000313" key="6">
    <source>
        <dbReference type="RefSeq" id="XP_031761313.1"/>
    </source>
</evidence>
<dbReference type="InterPro" id="IPR050918">
    <property type="entry name" value="CNF-like_PLA2_Inhibitor"/>
</dbReference>
<organism evidence="5 6">
    <name type="scientific">Xenopus tropicalis</name>
    <name type="common">Western clawed frog</name>
    <name type="synonym">Silurana tropicalis</name>
    <dbReference type="NCBI Taxonomy" id="8364"/>
    <lineage>
        <taxon>Eukaryota</taxon>
        <taxon>Metazoa</taxon>
        <taxon>Chordata</taxon>
        <taxon>Craniata</taxon>
        <taxon>Vertebrata</taxon>
        <taxon>Euteleostomi</taxon>
        <taxon>Amphibia</taxon>
        <taxon>Batrachia</taxon>
        <taxon>Anura</taxon>
        <taxon>Pipoidea</taxon>
        <taxon>Pipidae</taxon>
        <taxon>Xenopodinae</taxon>
        <taxon>Xenopus</taxon>
        <taxon>Silurana</taxon>
    </lineage>
</organism>
<dbReference type="SUPFAM" id="SSF57302">
    <property type="entry name" value="Snake toxin-like"/>
    <property type="match status" value="2"/>
</dbReference>
<evidence type="ECO:0000256" key="2">
    <source>
        <dbReference type="ARBA" id="ARBA00022525"/>
    </source>
</evidence>
<evidence type="ECO:0000313" key="7">
    <source>
        <dbReference type="Xenbase" id="XB-GENE-29079447"/>
    </source>
</evidence>
<dbReference type="InterPro" id="IPR016054">
    <property type="entry name" value="LY6_UPA_recep-like"/>
</dbReference>
<feature type="domain" description="UPAR/Ly6" evidence="4">
    <location>
        <begin position="21"/>
        <end position="101"/>
    </location>
</feature>
<dbReference type="Xenbase" id="XB-GENE-29079447">
    <property type="gene designation" value="LOC100488860"/>
</dbReference>
<keyword evidence="3" id="KW-0732">Signal</keyword>
<dbReference type="CDD" id="cd23572">
    <property type="entry name" value="TFP_LU_ECD_PINLYP_rpt2"/>
    <property type="match status" value="1"/>
</dbReference>
<dbReference type="GO" id="GO:0005576">
    <property type="term" value="C:extracellular region"/>
    <property type="evidence" value="ECO:0007669"/>
    <property type="project" value="UniProtKB-SubCell"/>
</dbReference>
<accession>A0A8J1JTU5</accession>
<reference evidence="6" key="1">
    <citation type="submission" date="2025-08" db="UniProtKB">
        <authorList>
            <consortium name="RefSeq"/>
        </authorList>
    </citation>
    <scope>IDENTIFICATION</scope>
    <source>
        <strain evidence="6">Nigerian</strain>
        <tissue evidence="6">Liver and blood</tissue>
    </source>
</reference>
<dbReference type="PANTHER" id="PTHR20914">
    <property type="entry name" value="LY6/PLAUR DOMAIN-CONTAINING PROTEIN 8"/>
    <property type="match status" value="1"/>
</dbReference>
<dbReference type="AlphaFoldDB" id="A0A8J1JTU5"/>
<gene>
    <name evidence="6 7" type="primary">LOC100488860</name>
</gene>
<evidence type="ECO:0000256" key="3">
    <source>
        <dbReference type="SAM" id="SignalP"/>
    </source>
</evidence>
<evidence type="ECO:0000313" key="5">
    <source>
        <dbReference type="Proteomes" id="UP000008143"/>
    </source>
</evidence>
<dbReference type="Pfam" id="PF00021">
    <property type="entry name" value="UPAR_LY6"/>
    <property type="match status" value="2"/>
</dbReference>
<keyword evidence="6" id="KW-0593">Phospholipase A2 inhibitor</keyword>
<dbReference type="PANTHER" id="PTHR20914:SF39">
    <property type="entry name" value="PHOSPHOLIPASE A2 INHIBITOR AND LY6_PLAUR DOMAIN-CONTAINING PROTEIN-LIKE"/>
    <property type="match status" value="1"/>
</dbReference>
<dbReference type="GO" id="GO:0019834">
    <property type="term" value="F:phospholipase A2 inhibitor activity"/>
    <property type="evidence" value="ECO:0007669"/>
    <property type="project" value="UniProtKB-KW"/>
</dbReference>
<dbReference type="Gene3D" id="2.10.60.10">
    <property type="entry name" value="CD59"/>
    <property type="match status" value="2"/>
</dbReference>
<dbReference type="RefSeq" id="XP_031761313.1">
    <property type="nucleotide sequence ID" value="XM_031905453.1"/>
</dbReference>
<dbReference type="AGR" id="Xenbase:XB-GENE-29079447"/>
<keyword evidence="2" id="KW-0964">Secreted</keyword>
<dbReference type="GeneID" id="100488860"/>
<dbReference type="Proteomes" id="UP000008143">
    <property type="component" value="Chromosome 7"/>
</dbReference>
<evidence type="ECO:0000259" key="4">
    <source>
        <dbReference type="Pfam" id="PF00021"/>
    </source>
</evidence>
<proteinExistence type="predicted"/>
<name>A0A8J1JTU5_XENTR</name>
<feature type="signal peptide" evidence="3">
    <location>
        <begin position="1"/>
        <end position="20"/>
    </location>
</feature>
<feature type="domain" description="UPAR/Ly6" evidence="4">
    <location>
        <begin position="117"/>
        <end position="198"/>
    </location>
</feature>